<feature type="domain" description="YqgF/RNase H-like" evidence="6">
    <location>
        <begin position="25"/>
        <end position="127"/>
    </location>
</feature>
<sequence>MSIVKVAVGLYTWVKGVEVNPSLKKKILCLDVGEKSIGAAISDPSHTIAQGICSIRFPTSSLEEKIKCVKELVLSHEVGKIIIGMPLDLKGREGEQAKKIREFARIVEKATGLPVIFLDERFTTLVAEKLLKKGGLSIKKRKKLKDKVAATILLQDYLNQIKKEEDEKKERR</sequence>
<evidence type="ECO:0000259" key="6">
    <source>
        <dbReference type="SMART" id="SM00732"/>
    </source>
</evidence>
<evidence type="ECO:0000313" key="7">
    <source>
        <dbReference type="EMBL" id="HHF98889.1"/>
    </source>
</evidence>
<dbReference type="InterPro" id="IPR005227">
    <property type="entry name" value="YqgF"/>
</dbReference>
<evidence type="ECO:0000256" key="2">
    <source>
        <dbReference type="ARBA" id="ARBA00022517"/>
    </source>
</evidence>
<evidence type="ECO:0000256" key="5">
    <source>
        <dbReference type="HAMAP-Rule" id="MF_00651"/>
    </source>
</evidence>
<dbReference type="GO" id="GO:0000967">
    <property type="term" value="P:rRNA 5'-end processing"/>
    <property type="evidence" value="ECO:0007669"/>
    <property type="project" value="UniProtKB-UniRule"/>
</dbReference>
<reference evidence="7" key="1">
    <citation type="journal article" date="2020" name="mSystems">
        <title>Genome- and Community-Level Interaction Insights into Carbon Utilization and Element Cycling Functions of Hydrothermarchaeota in Hydrothermal Sediment.</title>
        <authorList>
            <person name="Zhou Z."/>
            <person name="Liu Y."/>
            <person name="Xu W."/>
            <person name="Pan J."/>
            <person name="Luo Z.H."/>
            <person name="Li M."/>
        </authorList>
    </citation>
    <scope>NUCLEOTIDE SEQUENCE [LARGE SCALE GENOMIC DNA]</scope>
    <source>
        <strain evidence="7">HyVt-92</strain>
    </source>
</reference>
<protein>
    <recommendedName>
        <fullName evidence="5">Putative pre-16S rRNA nuclease</fullName>
        <ecNumber evidence="5">3.1.-.-</ecNumber>
    </recommendedName>
</protein>
<dbReference type="SUPFAM" id="SSF53098">
    <property type="entry name" value="Ribonuclease H-like"/>
    <property type="match status" value="1"/>
</dbReference>
<dbReference type="EMBL" id="DRTT01000144">
    <property type="protein sequence ID" value="HHF98889.1"/>
    <property type="molecule type" value="Genomic_DNA"/>
</dbReference>
<dbReference type="CDD" id="cd16964">
    <property type="entry name" value="YqgF"/>
    <property type="match status" value="1"/>
</dbReference>
<dbReference type="Gene3D" id="3.30.420.140">
    <property type="entry name" value="YqgF/RNase H-like domain"/>
    <property type="match status" value="1"/>
</dbReference>
<evidence type="ECO:0000256" key="4">
    <source>
        <dbReference type="ARBA" id="ARBA00022801"/>
    </source>
</evidence>
<dbReference type="InterPro" id="IPR037027">
    <property type="entry name" value="YqgF/RNaseH-like_dom_sf"/>
</dbReference>
<proteinExistence type="inferred from homology"/>
<dbReference type="Proteomes" id="UP000886070">
    <property type="component" value="Unassembled WGS sequence"/>
</dbReference>
<gene>
    <name evidence="7" type="primary">ruvX</name>
    <name evidence="7" type="ORF">ENL39_05320</name>
</gene>
<name>A0A7V5HZP9_UNCAE</name>
<dbReference type="NCBIfam" id="TIGR00250">
    <property type="entry name" value="RNAse_H_YqgF"/>
    <property type="match status" value="1"/>
</dbReference>
<organism evidence="7">
    <name type="scientific">Aerophobetes bacterium</name>
    <dbReference type="NCBI Taxonomy" id="2030807"/>
    <lineage>
        <taxon>Bacteria</taxon>
        <taxon>Candidatus Aerophobota</taxon>
    </lineage>
</organism>
<evidence type="ECO:0000256" key="3">
    <source>
        <dbReference type="ARBA" id="ARBA00022722"/>
    </source>
</evidence>
<accession>A0A7V5HZP9</accession>
<dbReference type="GO" id="GO:0004518">
    <property type="term" value="F:nuclease activity"/>
    <property type="evidence" value="ECO:0007669"/>
    <property type="project" value="UniProtKB-KW"/>
</dbReference>
<dbReference type="EC" id="3.1.-.-" evidence="5"/>
<comment type="similarity">
    <text evidence="5">Belongs to the YqgF HJR family.</text>
</comment>
<dbReference type="AlphaFoldDB" id="A0A7V5HZP9"/>
<comment type="caution">
    <text evidence="7">The sequence shown here is derived from an EMBL/GenBank/DDBJ whole genome shotgun (WGS) entry which is preliminary data.</text>
</comment>
<dbReference type="InterPro" id="IPR006641">
    <property type="entry name" value="YqgF/RNaseH-like_dom"/>
</dbReference>
<dbReference type="PANTHER" id="PTHR33317">
    <property type="entry name" value="POLYNUCLEOTIDYL TRANSFERASE, RIBONUCLEASE H-LIKE SUPERFAMILY PROTEIN"/>
    <property type="match status" value="1"/>
</dbReference>
<keyword evidence="1 5" id="KW-0963">Cytoplasm</keyword>
<dbReference type="PANTHER" id="PTHR33317:SF4">
    <property type="entry name" value="POLYNUCLEOTIDYL TRANSFERASE, RIBONUCLEASE H-LIKE SUPERFAMILY PROTEIN"/>
    <property type="match status" value="1"/>
</dbReference>
<evidence type="ECO:0000256" key="1">
    <source>
        <dbReference type="ARBA" id="ARBA00022490"/>
    </source>
</evidence>
<dbReference type="GO" id="GO:0005829">
    <property type="term" value="C:cytosol"/>
    <property type="evidence" value="ECO:0007669"/>
    <property type="project" value="TreeGrafter"/>
</dbReference>
<keyword evidence="4 5" id="KW-0378">Hydrolase</keyword>
<comment type="function">
    <text evidence="5">Could be a nuclease involved in processing of the 5'-end of pre-16S rRNA.</text>
</comment>
<comment type="subcellular location">
    <subcellularLocation>
        <location evidence="5">Cytoplasm</location>
    </subcellularLocation>
</comment>
<dbReference type="Pfam" id="PF03652">
    <property type="entry name" value="RuvX"/>
    <property type="match status" value="1"/>
</dbReference>
<dbReference type="HAMAP" id="MF_00651">
    <property type="entry name" value="Nuclease_YqgF"/>
    <property type="match status" value="1"/>
</dbReference>
<keyword evidence="2 5" id="KW-0690">Ribosome biogenesis</keyword>
<dbReference type="GO" id="GO:0016788">
    <property type="term" value="F:hydrolase activity, acting on ester bonds"/>
    <property type="evidence" value="ECO:0007669"/>
    <property type="project" value="UniProtKB-UniRule"/>
</dbReference>
<dbReference type="InterPro" id="IPR012337">
    <property type="entry name" value="RNaseH-like_sf"/>
</dbReference>
<dbReference type="SMART" id="SM00732">
    <property type="entry name" value="YqgFc"/>
    <property type="match status" value="1"/>
</dbReference>
<keyword evidence="3 5" id="KW-0540">Nuclease</keyword>